<dbReference type="GO" id="GO:0000160">
    <property type="term" value="P:phosphorelay signal transduction system"/>
    <property type="evidence" value="ECO:0007669"/>
    <property type="project" value="InterPro"/>
</dbReference>
<dbReference type="Pfam" id="PF00196">
    <property type="entry name" value="GerE"/>
    <property type="match status" value="1"/>
</dbReference>
<sequence>MNARSQPPTAVPGLPADMHRVHVVLADDHSLVRAGLRRLLELIDGVSVVGEVGDGRTLLRLLDDVPADVVLLDVEMPGMNGLEVLRRLRRAYPAVPVLMVSMHEEVATVARALRIGARGFLLKTARPEELERAVRAVHRGQRYLSESLSAAEVQAELDRIEAEEGDPLSRLTDRQREVLQLIGEGYGTRAIAERMFVSVKTVETHRAALLQRLGVRDVIGLVKTAIRLGLVRV</sequence>
<proteinExistence type="predicted"/>
<organism evidence="5">
    <name type="scientific">uncultured organism</name>
    <dbReference type="NCBI Taxonomy" id="155900"/>
    <lineage>
        <taxon>unclassified sequences</taxon>
        <taxon>environmental samples</taxon>
    </lineage>
</organism>
<dbReference type="PANTHER" id="PTHR43214:SF43">
    <property type="entry name" value="TWO-COMPONENT RESPONSE REGULATOR"/>
    <property type="match status" value="1"/>
</dbReference>
<dbReference type="PROSITE" id="PS00622">
    <property type="entry name" value="HTH_LUXR_1"/>
    <property type="match status" value="1"/>
</dbReference>
<evidence type="ECO:0000256" key="1">
    <source>
        <dbReference type="ARBA" id="ARBA00022553"/>
    </source>
</evidence>
<dbReference type="InterPro" id="IPR011006">
    <property type="entry name" value="CheY-like_superfamily"/>
</dbReference>
<dbReference type="InterPro" id="IPR016032">
    <property type="entry name" value="Sig_transdc_resp-reg_C-effctor"/>
</dbReference>
<dbReference type="GO" id="GO:0006355">
    <property type="term" value="P:regulation of DNA-templated transcription"/>
    <property type="evidence" value="ECO:0007669"/>
    <property type="project" value="InterPro"/>
</dbReference>
<dbReference type="Pfam" id="PF00072">
    <property type="entry name" value="Response_reg"/>
    <property type="match status" value="1"/>
</dbReference>
<dbReference type="SMART" id="SM00448">
    <property type="entry name" value="REC"/>
    <property type="match status" value="1"/>
</dbReference>
<dbReference type="PRINTS" id="PR00038">
    <property type="entry name" value="HTHLUXR"/>
</dbReference>
<dbReference type="InterPro" id="IPR058245">
    <property type="entry name" value="NreC/VraR/RcsB-like_REC"/>
</dbReference>
<dbReference type="SUPFAM" id="SSF46894">
    <property type="entry name" value="C-terminal effector domain of the bipartite response regulators"/>
    <property type="match status" value="1"/>
</dbReference>
<evidence type="ECO:0000256" key="2">
    <source>
        <dbReference type="ARBA" id="ARBA00023125"/>
    </source>
</evidence>
<dbReference type="PROSITE" id="PS50110">
    <property type="entry name" value="RESPONSE_REGULATORY"/>
    <property type="match status" value="1"/>
</dbReference>
<protein>
    <submittedName>
        <fullName evidence="5">Response regulator UvrY</fullName>
    </submittedName>
</protein>
<dbReference type="InterPro" id="IPR001789">
    <property type="entry name" value="Sig_transdc_resp-reg_receiver"/>
</dbReference>
<accession>A0A5B8RHU4</accession>
<keyword evidence="2" id="KW-0238">DNA-binding</keyword>
<dbReference type="Gene3D" id="3.40.50.2300">
    <property type="match status" value="1"/>
</dbReference>
<name>A0A5B8RHU4_9ZZZZ</name>
<dbReference type="CDD" id="cd17535">
    <property type="entry name" value="REC_NarL-like"/>
    <property type="match status" value="1"/>
</dbReference>
<dbReference type="PANTHER" id="PTHR43214">
    <property type="entry name" value="TWO-COMPONENT RESPONSE REGULATOR"/>
    <property type="match status" value="1"/>
</dbReference>
<dbReference type="EMBL" id="MN079287">
    <property type="protein sequence ID" value="QEA07583.1"/>
    <property type="molecule type" value="Genomic_DNA"/>
</dbReference>
<dbReference type="CDD" id="cd06170">
    <property type="entry name" value="LuxR_C_like"/>
    <property type="match status" value="1"/>
</dbReference>
<dbReference type="AlphaFoldDB" id="A0A5B8RHU4"/>
<feature type="domain" description="HTH luxR-type" evidence="3">
    <location>
        <begin position="164"/>
        <end position="229"/>
    </location>
</feature>
<evidence type="ECO:0000259" key="3">
    <source>
        <dbReference type="PROSITE" id="PS50043"/>
    </source>
</evidence>
<dbReference type="InterPro" id="IPR039420">
    <property type="entry name" value="WalR-like"/>
</dbReference>
<keyword evidence="1" id="KW-0597">Phosphoprotein</keyword>
<evidence type="ECO:0000259" key="4">
    <source>
        <dbReference type="PROSITE" id="PS50110"/>
    </source>
</evidence>
<gene>
    <name evidence="5" type="primary">uvrY_2</name>
    <name evidence="5" type="ORF">KBTEX_03941</name>
</gene>
<evidence type="ECO:0000313" key="5">
    <source>
        <dbReference type="EMBL" id="QEA07583.1"/>
    </source>
</evidence>
<dbReference type="InterPro" id="IPR000792">
    <property type="entry name" value="Tscrpt_reg_LuxR_C"/>
</dbReference>
<reference evidence="5" key="1">
    <citation type="submission" date="2019-06" db="EMBL/GenBank/DDBJ databases">
        <authorList>
            <person name="Murdoch R.W."/>
            <person name="Fathepure B."/>
        </authorList>
    </citation>
    <scope>NUCLEOTIDE SEQUENCE</scope>
</reference>
<dbReference type="SMART" id="SM00421">
    <property type="entry name" value="HTH_LUXR"/>
    <property type="match status" value="1"/>
</dbReference>
<dbReference type="PROSITE" id="PS50043">
    <property type="entry name" value="HTH_LUXR_2"/>
    <property type="match status" value="1"/>
</dbReference>
<dbReference type="GO" id="GO:0003677">
    <property type="term" value="F:DNA binding"/>
    <property type="evidence" value="ECO:0007669"/>
    <property type="project" value="UniProtKB-KW"/>
</dbReference>
<dbReference type="SUPFAM" id="SSF52172">
    <property type="entry name" value="CheY-like"/>
    <property type="match status" value="1"/>
</dbReference>
<feature type="domain" description="Response regulatory" evidence="4">
    <location>
        <begin position="22"/>
        <end position="138"/>
    </location>
</feature>